<gene>
    <name evidence="3" type="ordered locus">Calni_0639</name>
</gene>
<organism evidence="3 4">
    <name type="scientific">Calditerrivibrio nitroreducens (strain DSM 19672 / NBRC 101217 / Yu37-1)</name>
    <dbReference type="NCBI Taxonomy" id="768670"/>
    <lineage>
        <taxon>Bacteria</taxon>
        <taxon>Pseudomonadati</taxon>
        <taxon>Deferribacterota</taxon>
        <taxon>Deferribacteres</taxon>
        <taxon>Deferribacterales</taxon>
        <taxon>Calditerrivibrionaceae</taxon>
    </lineage>
</organism>
<dbReference type="HOGENOM" id="CLU_024840_1_1_0"/>
<keyword evidence="4" id="KW-1185">Reference proteome</keyword>
<reference key="1">
    <citation type="submission" date="2010-11" db="EMBL/GenBank/DDBJ databases">
        <title>The complete genome of chromosome of Calditerrivibrio nitroreducens DSM 19672.</title>
        <authorList>
            <consortium name="US DOE Joint Genome Institute (JGI-PGF)"/>
            <person name="Lucas S."/>
            <person name="Copeland A."/>
            <person name="Lapidus A."/>
            <person name="Bruce D."/>
            <person name="Goodwin L."/>
            <person name="Pitluck S."/>
            <person name="Kyrpides N."/>
            <person name="Mavromatis K."/>
            <person name="Ivanova N."/>
            <person name="Mikhailova N."/>
            <person name="Zeytun A."/>
            <person name="Brettin T."/>
            <person name="Detter J.C."/>
            <person name="Tapia R."/>
            <person name="Han C."/>
            <person name="Land M."/>
            <person name="Hauser L."/>
            <person name="Markowitz V."/>
            <person name="Cheng J.-F."/>
            <person name="Hugenholtz P."/>
            <person name="Woyke T."/>
            <person name="Wu D."/>
            <person name="Spring S."/>
            <person name="Schroeder M."/>
            <person name="Brambilla E."/>
            <person name="Klenk H.-P."/>
            <person name="Eisen J.A."/>
        </authorList>
    </citation>
    <scope>NUCLEOTIDE SEQUENCE [LARGE SCALE GENOMIC DNA]</scope>
    <source>
        <strain>DSM 19672</strain>
    </source>
</reference>
<evidence type="ECO:0000313" key="4">
    <source>
        <dbReference type="Proteomes" id="UP000007039"/>
    </source>
</evidence>
<evidence type="ECO:0008006" key="5">
    <source>
        <dbReference type="Google" id="ProtNLM"/>
    </source>
</evidence>
<dbReference type="InterPro" id="IPR038375">
    <property type="entry name" value="NDUFAF7_sf"/>
</dbReference>
<evidence type="ECO:0000313" key="3">
    <source>
        <dbReference type="EMBL" id="ADR18551.1"/>
    </source>
</evidence>
<dbReference type="KEGG" id="cni:Calni_0639"/>
<protein>
    <recommendedName>
        <fullName evidence="5">SAM-dependent methyltransferase</fullName>
    </recommendedName>
</protein>
<dbReference type="AlphaFoldDB" id="E4TG01"/>
<dbReference type="Gene3D" id="3.40.50.12710">
    <property type="match status" value="1"/>
</dbReference>
<dbReference type="STRING" id="768670.Calni_0639"/>
<accession>E4TG01</accession>
<dbReference type="RefSeq" id="WP_013450764.1">
    <property type="nucleotide sequence ID" value="NC_014758.1"/>
</dbReference>
<reference evidence="3 4" key="2">
    <citation type="journal article" date="2011" name="Stand. Genomic Sci.">
        <title>Complete genome sequence of Calditerrivibrio nitroreducens type strain (Yu37-1).</title>
        <authorList>
            <person name="Pitluck S."/>
            <person name="Sikorski J."/>
            <person name="Zeytun A."/>
            <person name="Lapidus A."/>
            <person name="Nolan M."/>
            <person name="Lucas S."/>
            <person name="Hammon N."/>
            <person name="Deshpande S."/>
            <person name="Cheng J.F."/>
            <person name="Tapia R."/>
            <person name="Han C."/>
            <person name="Goodwin L."/>
            <person name="Liolios K."/>
            <person name="Pagani I."/>
            <person name="Ivanova N."/>
            <person name="Mavromatis K."/>
            <person name="Pati A."/>
            <person name="Chen A."/>
            <person name="Palaniappan K."/>
            <person name="Hauser L."/>
            <person name="Chang Y.J."/>
            <person name="Jeffries C.D."/>
            <person name="Detter J.C."/>
            <person name="Brambilla E."/>
            <person name="Djao O.D."/>
            <person name="Rohde M."/>
            <person name="Spring S."/>
            <person name="Goker M."/>
            <person name="Woyke T."/>
            <person name="Bristow J."/>
            <person name="Eisen J.A."/>
            <person name="Markowitz V."/>
            <person name="Hugenholtz P."/>
            <person name="Kyrpides N.C."/>
            <person name="Klenk H.P."/>
            <person name="Land M."/>
        </authorList>
    </citation>
    <scope>NUCLEOTIDE SEQUENCE [LARGE SCALE GENOMIC DNA]</scope>
    <source>
        <strain evidence="4">DSM 19672 / NBRC 101217 / Yu37-1</strain>
    </source>
</reference>
<dbReference type="SUPFAM" id="SSF53335">
    <property type="entry name" value="S-adenosyl-L-methionine-dependent methyltransferases"/>
    <property type="match status" value="1"/>
</dbReference>
<sequence>MSDILKDIIIKKITDRGKITFAEFMDMALYYPGLGYYQKENPFGVTGSFYTSVNASETFGFSIARSNLNIIRQFDLQPNLCEMGAGSGLLANDILNYYRDNEPEFYDIVKYTIIEKSEYLINNQKEVLKNHVGKVEWVSFDEFSNFEGVFFSNELVDAFPVHRIINISGDLKEIYVIYKDDKFQFYPDLFSTDQISDYLNRLKIKLVDKQIADINLDATKWIRTLGEKIKKGIVVTIDYGWPAEKLYAPFRMDGTVTCYFKHKQNNDFFERIGDQDITAFVDFSGLMEYGKDVGLEVVNFLPQTLYLVQSGILDYIANAKTDLQRAAIKSLIIPEGGFGTNFNVLIQSKNLNVPDSFIHKKSPTETFVQLAKAYEKLNIESI</sequence>
<keyword evidence="2" id="KW-0808">Transferase</keyword>
<dbReference type="InterPro" id="IPR029063">
    <property type="entry name" value="SAM-dependent_MTases_sf"/>
</dbReference>
<proteinExistence type="predicted"/>
<dbReference type="Pfam" id="PF02636">
    <property type="entry name" value="Methyltransf_28"/>
    <property type="match status" value="1"/>
</dbReference>
<evidence type="ECO:0000256" key="2">
    <source>
        <dbReference type="ARBA" id="ARBA00022679"/>
    </source>
</evidence>
<dbReference type="PANTHER" id="PTHR12049:SF7">
    <property type="entry name" value="PROTEIN ARGININE METHYLTRANSFERASE NDUFAF7, MITOCHONDRIAL"/>
    <property type="match status" value="1"/>
</dbReference>
<dbReference type="EMBL" id="CP002347">
    <property type="protein sequence ID" value="ADR18551.1"/>
    <property type="molecule type" value="Genomic_DNA"/>
</dbReference>
<dbReference type="GO" id="GO:0032259">
    <property type="term" value="P:methylation"/>
    <property type="evidence" value="ECO:0007669"/>
    <property type="project" value="UniProtKB-KW"/>
</dbReference>
<dbReference type="GO" id="GO:0035243">
    <property type="term" value="F:protein-arginine omega-N symmetric methyltransferase activity"/>
    <property type="evidence" value="ECO:0007669"/>
    <property type="project" value="TreeGrafter"/>
</dbReference>
<dbReference type="InterPro" id="IPR003788">
    <property type="entry name" value="NDUFAF7"/>
</dbReference>
<dbReference type="OrthoDB" id="9794208at2"/>
<dbReference type="PANTHER" id="PTHR12049">
    <property type="entry name" value="PROTEIN ARGININE METHYLTRANSFERASE NDUFAF7, MITOCHONDRIAL"/>
    <property type="match status" value="1"/>
</dbReference>
<dbReference type="Proteomes" id="UP000007039">
    <property type="component" value="Chromosome"/>
</dbReference>
<dbReference type="eggNOG" id="COG1565">
    <property type="taxonomic scope" value="Bacteria"/>
</dbReference>
<evidence type="ECO:0000256" key="1">
    <source>
        <dbReference type="ARBA" id="ARBA00022603"/>
    </source>
</evidence>
<keyword evidence="1" id="KW-0489">Methyltransferase</keyword>
<name>E4TG01_CALNY</name>